<dbReference type="KEGG" id="rev:HUE57_02050"/>
<organism evidence="9 10">
    <name type="scientific">Candidatus Reidiella endopervernicosa</name>
    <dbReference type="NCBI Taxonomy" id="2738883"/>
    <lineage>
        <taxon>Bacteria</taxon>
        <taxon>Pseudomonadati</taxon>
        <taxon>Pseudomonadota</taxon>
        <taxon>Gammaproteobacteria</taxon>
        <taxon>Candidatus Reidiella</taxon>
    </lineage>
</organism>
<dbReference type="GO" id="GO:0004130">
    <property type="term" value="F:cytochrome-c peroxidase activity"/>
    <property type="evidence" value="ECO:0007669"/>
    <property type="project" value="TreeGrafter"/>
</dbReference>
<dbReference type="Pfam" id="PF03150">
    <property type="entry name" value="CCP_MauG"/>
    <property type="match status" value="1"/>
</dbReference>
<dbReference type="InterPro" id="IPR009056">
    <property type="entry name" value="Cyt_c-like_dom"/>
</dbReference>
<dbReference type="Gene3D" id="1.10.760.10">
    <property type="entry name" value="Cytochrome c-like domain"/>
    <property type="match status" value="2"/>
</dbReference>
<dbReference type="InterPro" id="IPR036909">
    <property type="entry name" value="Cyt_c-like_dom_sf"/>
</dbReference>
<dbReference type="InterPro" id="IPR004852">
    <property type="entry name" value="Di-haem_cyt_c_peroxidsae"/>
</dbReference>
<dbReference type="AlphaFoldDB" id="A0A6N0HSM3"/>
<keyword evidence="6 7" id="KW-0408">Iron</keyword>
<evidence type="ECO:0000256" key="2">
    <source>
        <dbReference type="ARBA" id="ARBA00022617"/>
    </source>
</evidence>
<comment type="subcellular location">
    <subcellularLocation>
        <location evidence="1">Cell envelope</location>
    </subcellularLocation>
</comment>
<dbReference type="PROSITE" id="PS51007">
    <property type="entry name" value="CYTC"/>
    <property type="match status" value="1"/>
</dbReference>
<accession>A0A6N0HSM3</accession>
<dbReference type="PANTHER" id="PTHR30600:SF10">
    <property type="entry name" value="BLL6722 PROTEIN"/>
    <property type="match status" value="1"/>
</dbReference>
<proteinExistence type="predicted"/>
<evidence type="ECO:0000313" key="10">
    <source>
        <dbReference type="Proteomes" id="UP000509658"/>
    </source>
</evidence>
<reference evidence="9 10" key="1">
    <citation type="submission" date="2020-05" db="EMBL/GenBank/DDBJ databases">
        <title>Horizontal transmission and recombination maintain forever young bacterial symbiont genomes.</title>
        <authorList>
            <person name="Russell S.L."/>
            <person name="Pepper-Tunick E."/>
            <person name="Svedberg J."/>
            <person name="Byrne A."/>
            <person name="Ruelas Castillo J."/>
            <person name="Vollmers C."/>
            <person name="Beinart R.A."/>
            <person name="Corbett-Detig R."/>
        </authorList>
    </citation>
    <scope>NUCLEOTIDE SEQUENCE [LARGE SCALE GENOMIC DNA]</scope>
    <source>
        <strain evidence="9">Santa_Monica_outfall</strain>
    </source>
</reference>
<sequence length="219" mass="24069">MNNASKEDVVALVRASSYASDFEAIFGAGSLDDAEIAYDLIADAIAAFERTETFSPFSSKFDQVQNGTILFTLAEARGERLFNGKAQCILCHNTVDIDEQLFSDFEFRNIGVPANPTLITILGPFIDNGRGDVTGRARDNGRFRTPTLRNIAITAPYMHNGVFTSLTEVVEFYNTRDTTFPDPPEVSDNVDDFASIGELGLTNNEIADIVEFLETLSDQ</sequence>
<evidence type="ECO:0000256" key="3">
    <source>
        <dbReference type="ARBA" id="ARBA00022723"/>
    </source>
</evidence>
<evidence type="ECO:0000259" key="8">
    <source>
        <dbReference type="PROSITE" id="PS51007"/>
    </source>
</evidence>
<evidence type="ECO:0000256" key="4">
    <source>
        <dbReference type="ARBA" id="ARBA00022729"/>
    </source>
</evidence>
<protein>
    <submittedName>
        <fullName evidence="9">C-type cytochrome</fullName>
    </submittedName>
</protein>
<dbReference type="Proteomes" id="UP000509658">
    <property type="component" value="Chromosome"/>
</dbReference>
<dbReference type="GO" id="GO:0009055">
    <property type="term" value="F:electron transfer activity"/>
    <property type="evidence" value="ECO:0007669"/>
    <property type="project" value="InterPro"/>
</dbReference>
<evidence type="ECO:0000256" key="7">
    <source>
        <dbReference type="PROSITE-ProRule" id="PRU00433"/>
    </source>
</evidence>
<keyword evidence="5" id="KW-0560">Oxidoreductase</keyword>
<dbReference type="InterPro" id="IPR051395">
    <property type="entry name" value="Cytochrome_c_Peroxidase/MauG"/>
</dbReference>
<gene>
    <name evidence="9" type="ORF">HUE57_02050</name>
</gene>
<keyword evidence="3 7" id="KW-0479">Metal-binding</keyword>
<keyword evidence="10" id="KW-1185">Reference proteome</keyword>
<keyword evidence="2 7" id="KW-0349">Heme</keyword>
<evidence type="ECO:0000256" key="1">
    <source>
        <dbReference type="ARBA" id="ARBA00004196"/>
    </source>
</evidence>
<dbReference type="PANTHER" id="PTHR30600">
    <property type="entry name" value="CYTOCHROME C PEROXIDASE-RELATED"/>
    <property type="match status" value="1"/>
</dbReference>
<evidence type="ECO:0000256" key="5">
    <source>
        <dbReference type="ARBA" id="ARBA00023002"/>
    </source>
</evidence>
<evidence type="ECO:0000256" key="6">
    <source>
        <dbReference type="ARBA" id="ARBA00023004"/>
    </source>
</evidence>
<keyword evidence="4" id="KW-0732">Signal</keyword>
<dbReference type="EMBL" id="CP054491">
    <property type="protein sequence ID" value="QKQ25207.1"/>
    <property type="molecule type" value="Genomic_DNA"/>
</dbReference>
<dbReference type="SUPFAM" id="SSF46626">
    <property type="entry name" value="Cytochrome c"/>
    <property type="match status" value="1"/>
</dbReference>
<dbReference type="GO" id="GO:0030313">
    <property type="term" value="C:cell envelope"/>
    <property type="evidence" value="ECO:0007669"/>
    <property type="project" value="UniProtKB-SubCell"/>
</dbReference>
<name>A0A6N0HSM3_9GAMM</name>
<feature type="domain" description="Cytochrome c" evidence="8">
    <location>
        <begin position="73"/>
        <end position="217"/>
    </location>
</feature>
<dbReference type="GO" id="GO:0046872">
    <property type="term" value="F:metal ion binding"/>
    <property type="evidence" value="ECO:0007669"/>
    <property type="project" value="UniProtKB-KW"/>
</dbReference>
<dbReference type="GO" id="GO:0020037">
    <property type="term" value="F:heme binding"/>
    <property type="evidence" value="ECO:0007669"/>
    <property type="project" value="InterPro"/>
</dbReference>
<evidence type="ECO:0000313" key="9">
    <source>
        <dbReference type="EMBL" id="QKQ25207.1"/>
    </source>
</evidence>